<keyword evidence="3" id="KW-1185">Reference proteome</keyword>
<gene>
    <name evidence="2" type="ORF">GCM10010916_43230</name>
</gene>
<feature type="signal peptide" evidence="1">
    <location>
        <begin position="1"/>
        <end position="19"/>
    </location>
</feature>
<evidence type="ECO:0000313" key="2">
    <source>
        <dbReference type="EMBL" id="GGG21922.1"/>
    </source>
</evidence>
<comment type="caution">
    <text evidence="2">The sequence shown here is derived from an EMBL/GenBank/DDBJ whole genome shotgun (WGS) entry which is preliminary data.</text>
</comment>
<evidence type="ECO:0000313" key="3">
    <source>
        <dbReference type="Proteomes" id="UP000644756"/>
    </source>
</evidence>
<organism evidence="2 3">
    <name type="scientific">Paenibacillus abyssi</name>
    <dbReference type="NCBI Taxonomy" id="1340531"/>
    <lineage>
        <taxon>Bacteria</taxon>
        <taxon>Bacillati</taxon>
        <taxon>Bacillota</taxon>
        <taxon>Bacilli</taxon>
        <taxon>Bacillales</taxon>
        <taxon>Paenibacillaceae</taxon>
        <taxon>Paenibacillus</taxon>
    </lineage>
</organism>
<evidence type="ECO:0008006" key="4">
    <source>
        <dbReference type="Google" id="ProtNLM"/>
    </source>
</evidence>
<dbReference type="Pfam" id="PF11518">
    <property type="entry name" value="DUF3221"/>
    <property type="match status" value="1"/>
</dbReference>
<reference evidence="2" key="2">
    <citation type="submission" date="2020-09" db="EMBL/GenBank/DDBJ databases">
        <authorList>
            <person name="Sun Q."/>
            <person name="Zhou Y."/>
        </authorList>
    </citation>
    <scope>NUCLEOTIDE SEQUENCE</scope>
    <source>
        <strain evidence="2">CGMCC 1.12987</strain>
    </source>
</reference>
<protein>
    <recommendedName>
        <fullName evidence="4">DUF3221 domain-containing protein</fullName>
    </recommendedName>
</protein>
<reference evidence="2" key="1">
    <citation type="journal article" date="2014" name="Int. J. Syst. Evol. Microbiol.">
        <title>Complete genome sequence of Corynebacterium casei LMG S-19264T (=DSM 44701T), isolated from a smear-ripened cheese.</title>
        <authorList>
            <consortium name="US DOE Joint Genome Institute (JGI-PGF)"/>
            <person name="Walter F."/>
            <person name="Albersmeier A."/>
            <person name="Kalinowski J."/>
            <person name="Ruckert C."/>
        </authorList>
    </citation>
    <scope>NUCLEOTIDE SEQUENCE</scope>
    <source>
        <strain evidence="2">CGMCC 1.12987</strain>
    </source>
</reference>
<dbReference type="RefSeq" id="WP_188533152.1">
    <property type="nucleotide sequence ID" value="NZ_BMGR01000017.1"/>
</dbReference>
<dbReference type="PROSITE" id="PS51257">
    <property type="entry name" value="PROKAR_LIPOPROTEIN"/>
    <property type="match status" value="1"/>
</dbReference>
<accession>A0A917G442</accession>
<feature type="chain" id="PRO_5038875653" description="DUF3221 domain-containing protein" evidence="1">
    <location>
        <begin position="20"/>
        <end position="262"/>
    </location>
</feature>
<keyword evidence="1" id="KW-0732">Signal</keyword>
<dbReference type="Proteomes" id="UP000644756">
    <property type="component" value="Unassembled WGS sequence"/>
</dbReference>
<dbReference type="EMBL" id="BMGR01000017">
    <property type="protein sequence ID" value="GGG21922.1"/>
    <property type="molecule type" value="Genomic_DNA"/>
</dbReference>
<name>A0A917G442_9BACL</name>
<dbReference type="InterPro" id="IPR021598">
    <property type="entry name" value="DUF3221"/>
</dbReference>
<sequence length="262" mass="28990">MLHQLRVITLLSLAVLVLAACGYKPESGGQADDPDTNEPNRAALGAAIQLPHAEPGAVKHFLESENITNGDIYLQEGKTYINVVELTPEIEQKFADAFDASSFALNDVAYSIQELEQAQQALFDHDLYQKANIYSSMIDVMDNKVTLILPDSSQSSIPLIEEVVNPDLLHYSIQKLDEHPFVGTIVEMKDGRILFQEEGEESPNYWFSFNEYSELAGASGEEAAFEDLHAGQTVRVWITGNVDTSLPAYATVRKLELGQMPQ</sequence>
<proteinExistence type="predicted"/>
<evidence type="ECO:0000256" key="1">
    <source>
        <dbReference type="SAM" id="SignalP"/>
    </source>
</evidence>
<dbReference type="AlphaFoldDB" id="A0A917G442"/>